<keyword evidence="6" id="KW-1185">Reference proteome</keyword>
<reference evidence="6" key="1">
    <citation type="submission" date="2016-10" db="EMBL/GenBank/DDBJ databases">
        <authorList>
            <person name="Varghese N."/>
            <person name="Submissions S."/>
        </authorList>
    </citation>
    <scope>NUCLEOTIDE SEQUENCE [LARGE SCALE GENOMIC DNA]</scope>
    <source>
        <strain evidence="6">DSM 2698</strain>
    </source>
</reference>
<evidence type="ECO:0000256" key="3">
    <source>
        <dbReference type="PROSITE-ProRule" id="PRU10038"/>
    </source>
</evidence>
<dbReference type="Pfam" id="PF07859">
    <property type="entry name" value="Abhydrolase_3"/>
    <property type="match status" value="1"/>
</dbReference>
<evidence type="ECO:0000313" key="6">
    <source>
        <dbReference type="Proteomes" id="UP000199347"/>
    </source>
</evidence>
<dbReference type="Gene3D" id="3.40.50.1820">
    <property type="entry name" value="alpha/beta hydrolase"/>
    <property type="match status" value="1"/>
</dbReference>
<dbReference type="InterPro" id="IPR013094">
    <property type="entry name" value="AB_hydrolase_3"/>
</dbReference>
<proteinExistence type="inferred from homology"/>
<organism evidence="5 6">
    <name type="scientific">Afifella marina DSM 2698</name>
    <dbReference type="NCBI Taxonomy" id="1120955"/>
    <lineage>
        <taxon>Bacteria</taxon>
        <taxon>Pseudomonadati</taxon>
        <taxon>Pseudomonadota</taxon>
        <taxon>Alphaproteobacteria</taxon>
        <taxon>Hyphomicrobiales</taxon>
        <taxon>Afifellaceae</taxon>
        <taxon>Afifella</taxon>
    </lineage>
</organism>
<dbReference type="InterPro" id="IPR033140">
    <property type="entry name" value="Lipase_GDXG_put_SER_AS"/>
</dbReference>
<dbReference type="PANTHER" id="PTHR48081:SF8">
    <property type="entry name" value="ALPHA_BETA HYDROLASE FOLD-3 DOMAIN-CONTAINING PROTEIN-RELATED"/>
    <property type="match status" value="1"/>
</dbReference>
<evidence type="ECO:0000256" key="1">
    <source>
        <dbReference type="ARBA" id="ARBA00010515"/>
    </source>
</evidence>
<gene>
    <name evidence="5" type="ORF">SAMN03080610_00692</name>
</gene>
<dbReference type="InterPro" id="IPR050300">
    <property type="entry name" value="GDXG_lipolytic_enzyme"/>
</dbReference>
<dbReference type="PANTHER" id="PTHR48081">
    <property type="entry name" value="AB HYDROLASE SUPERFAMILY PROTEIN C4A8.06C"/>
    <property type="match status" value="1"/>
</dbReference>
<keyword evidence="2" id="KW-0378">Hydrolase</keyword>
<dbReference type="GO" id="GO:0016787">
    <property type="term" value="F:hydrolase activity"/>
    <property type="evidence" value="ECO:0007669"/>
    <property type="project" value="UniProtKB-KW"/>
</dbReference>
<feature type="domain" description="Alpha/beta hydrolase fold-3" evidence="4">
    <location>
        <begin position="80"/>
        <end position="288"/>
    </location>
</feature>
<evidence type="ECO:0000256" key="2">
    <source>
        <dbReference type="ARBA" id="ARBA00022801"/>
    </source>
</evidence>
<name>A0A1G5MJ76_AFIMA</name>
<dbReference type="EMBL" id="FMVW01000001">
    <property type="protein sequence ID" value="SCZ24549.1"/>
    <property type="molecule type" value="Genomic_DNA"/>
</dbReference>
<evidence type="ECO:0000313" key="5">
    <source>
        <dbReference type="EMBL" id="SCZ24549.1"/>
    </source>
</evidence>
<feature type="active site" evidence="3">
    <location>
        <position position="158"/>
    </location>
</feature>
<dbReference type="SUPFAM" id="SSF53474">
    <property type="entry name" value="alpha/beta-Hydrolases"/>
    <property type="match status" value="1"/>
</dbReference>
<accession>A0A1G5MJ76</accession>
<dbReference type="OrthoDB" id="9806180at2"/>
<dbReference type="InterPro" id="IPR029058">
    <property type="entry name" value="AB_hydrolase_fold"/>
</dbReference>
<dbReference type="AlphaFoldDB" id="A0A1G5MJ76"/>
<dbReference type="RefSeq" id="WP_092809518.1">
    <property type="nucleotide sequence ID" value="NZ_FMVW01000001.1"/>
</dbReference>
<dbReference type="PROSITE" id="PS01173">
    <property type="entry name" value="LIPASE_GDXG_HIS"/>
    <property type="match status" value="1"/>
</dbReference>
<dbReference type="STRING" id="1120955.SAMN03080610_00692"/>
<dbReference type="InterPro" id="IPR002168">
    <property type="entry name" value="Lipase_GDXG_HIS_AS"/>
</dbReference>
<protein>
    <submittedName>
        <fullName evidence="5">Acetyl esterase</fullName>
    </submittedName>
</protein>
<evidence type="ECO:0000259" key="4">
    <source>
        <dbReference type="Pfam" id="PF07859"/>
    </source>
</evidence>
<dbReference type="PROSITE" id="PS01174">
    <property type="entry name" value="LIPASE_GDXG_SER"/>
    <property type="match status" value="1"/>
</dbReference>
<sequence length="312" mass="32972">MPIDPQVETVLQRMAKAGGPPLHTMSVAEMRATQGVLQHTFGGPIIDMAEVKDVAADGPAGPIRLRLYTPHGVDETGPAIIYLHGGGWVLGTLDTADTLCRRMADTARCRIVSVDYRLAPENPFPAGPEDAIAATRWIGAHAGELGIDGNRIAIAGDSAGGSLAAVTTLALREDTPKIAFQVLLYPATDNSEASNSRPSRIANAKAPPITLEDMIALVTNYLPDAEAGLDWRASPLLAEDHHGLPPALIITGGNDPLLDDGAAYAQKLRDAGVEVLHRHFPGQVHGFMELGGVVDAVGEVMETIALLARQRF</sequence>
<comment type="similarity">
    <text evidence="1">Belongs to the 'GDXG' lipolytic enzyme family.</text>
</comment>
<dbReference type="Proteomes" id="UP000199347">
    <property type="component" value="Unassembled WGS sequence"/>
</dbReference>
<dbReference type="FunFam" id="3.40.50.1820:FF:000089">
    <property type="entry name" value="Alpha/beta hydrolase"/>
    <property type="match status" value="1"/>
</dbReference>